<dbReference type="RefSeq" id="WP_151705959.1">
    <property type="nucleotide sequence ID" value="NZ_BKZP01000008.1"/>
</dbReference>
<gene>
    <name evidence="1" type="ORF">BpJC7_15410</name>
</gene>
<proteinExistence type="predicted"/>
<dbReference type="EMBL" id="BKZQ01000017">
    <property type="protein sequence ID" value="GER70238.1"/>
    <property type="molecule type" value="Genomic_DNA"/>
</dbReference>
<accession>A0A5J4JIF4</accession>
<evidence type="ECO:0000313" key="1">
    <source>
        <dbReference type="EMBL" id="GER70238.1"/>
    </source>
</evidence>
<organism evidence="1 2">
    <name type="scientific">Weizmannia acidilactici</name>
    <dbReference type="NCBI Taxonomy" id="2607726"/>
    <lineage>
        <taxon>Bacteria</taxon>
        <taxon>Bacillati</taxon>
        <taxon>Bacillota</taxon>
        <taxon>Bacilli</taxon>
        <taxon>Bacillales</taxon>
        <taxon>Bacillaceae</taxon>
        <taxon>Heyndrickxia</taxon>
    </lineage>
</organism>
<name>A0A5J4JIF4_9BACI</name>
<evidence type="ECO:0000313" key="2">
    <source>
        <dbReference type="Proteomes" id="UP000391919"/>
    </source>
</evidence>
<protein>
    <submittedName>
        <fullName evidence="1">Uncharacterized protein</fullName>
    </submittedName>
</protein>
<keyword evidence="2" id="KW-1185">Reference proteome</keyword>
<comment type="caution">
    <text evidence="1">The sequence shown here is derived from an EMBL/GenBank/DDBJ whole genome shotgun (WGS) entry which is preliminary data.</text>
</comment>
<dbReference type="Proteomes" id="UP000391919">
    <property type="component" value="Unassembled WGS sequence"/>
</dbReference>
<reference evidence="1 2" key="1">
    <citation type="submission" date="2019-09" db="EMBL/GenBank/DDBJ databases">
        <title>Draft genome sequence of Bacillus sp. JC-7.</title>
        <authorList>
            <person name="Tanaka N."/>
            <person name="Shiwa Y."/>
            <person name="Fujita N."/>
            <person name="Tanasupawat S."/>
        </authorList>
    </citation>
    <scope>NUCLEOTIDE SEQUENCE [LARGE SCALE GENOMIC DNA]</scope>
    <source>
        <strain evidence="1 2">JC-7</strain>
    </source>
</reference>
<sequence length="147" mass="17623">MFGWLGWKTGWPLWRAYRRNQYLKEDVEEIFEGIAETRKQLLFHWTEENWSLLEKMEQQLSSTEEKNDENLERLFSSYLKRGQDFSELFLLDMNGRLLHIQLIVSISALPMQGDPLASLDWKNQKGKELPIWSICRSTDFENWAKHI</sequence>
<dbReference type="AlphaFoldDB" id="A0A5J4JIF4"/>